<proteinExistence type="predicted"/>
<reference evidence="1 2" key="1">
    <citation type="submission" date="2019-09" db="EMBL/GenBank/DDBJ databases">
        <title>Acinetobacter sp. C16S1 isolated from saline soil.</title>
        <authorList>
            <person name="Xu L."/>
            <person name="Sun J.-Q."/>
        </authorList>
    </citation>
    <scope>NUCLEOTIDE SEQUENCE [LARGE SCALE GENOMIC DNA]</scope>
    <source>
        <strain evidence="1 2">C16S1</strain>
    </source>
</reference>
<dbReference type="RefSeq" id="WP_075314906.1">
    <property type="nucleotide sequence ID" value="NZ_CP043909.1"/>
</dbReference>
<sequence length="77" mass="9683">MDDLPQQRTRAWRRKKKFHFRGRDCRHTSLLWKPQKKWKYLCTRQDKLARSKKLGIEYPRVSKMKNLIESRFNYWTL</sequence>
<dbReference type="EMBL" id="CP043909">
    <property type="protein sequence ID" value="QER38780.1"/>
    <property type="molecule type" value="Genomic_DNA"/>
</dbReference>
<gene>
    <name evidence="1" type="ORF">F2A31_03310</name>
</gene>
<evidence type="ECO:0000313" key="2">
    <source>
        <dbReference type="Proteomes" id="UP000325177"/>
    </source>
</evidence>
<dbReference type="AlphaFoldDB" id="A0A5P1USJ0"/>
<dbReference type="GeneID" id="68701889"/>
<organism evidence="1 2">
    <name type="scientific">Acinetobacter suaedae</name>
    <dbReference type="NCBI Taxonomy" id="2609668"/>
    <lineage>
        <taxon>Bacteria</taxon>
        <taxon>Pseudomonadati</taxon>
        <taxon>Pseudomonadota</taxon>
        <taxon>Gammaproteobacteria</taxon>
        <taxon>Moraxellales</taxon>
        <taxon>Moraxellaceae</taxon>
        <taxon>Acinetobacter</taxon>
    </lineage>
</organism>
<dbReference type="Proteomes" id="UP000325177">
    <property type="component" value="Chromosome"/>
</dbReference>
<name>A0A5P1USJ0_9GAMM</name>
<dbReference type="KEGG" id="asue:F2A31_03310"/>
<evidence type="ECO:0000313" key="1">
    <source>
        <dbReference type="EMBL" id="QER38780.1"/>
    </source>
</evidence>
<keyword evidence="2" id="KW-1185">Reference proteome</keyword>
<accession>A0A5P1USJ0</accession>
<protein>
    <submittedName>
        <fullName evidence="1">Uncharacterized protein</fullName>
    </submittedName>
</protein>